<gene>
    <name evidence="16" type="primary">fadB</name>
    <name evidence="16" type="ORF">GNZ13_17940</name>
</gene>
<dbReference type="SUPFAM" id="SSF51735">
    <property type="entry name" value="NAD(P)-binding Rossmann-fold domains"/>
    <property type="match status" value="1"/>
</dbReference>
<keyword evidence="10" id="KW-0456">Lyase</keyword>
<dbReference type="GO" id="GO:0006635">
    <property type="term" value="P:fatty acid beta-oxidation"/>
    <property type="evidence" value="ECO:0007669"/>
    <property type="project" value="TreeGrafter"/>
</dbReference>
<comment type="caution">
    <text evidence="16">The sequence shown here is derived from an EMBL/GenBank/DDBJ whole genome shotgun (WGS) entry which is preliminary data.</text>
</comment>
<comment type="similarity">
    <text evidence="13">Belongs to the enoyl-CoA hydratase/isomerase family.</text>
</comment>
<dbReference type="PROSITE" id="PS00166">
    <property type="entry name" value="ENOYL_COA_HYDRATASE"/>
    <property type="match status" value="1"/>
</dbReference>
<evidence type="ECO:0000256" key="11">
    <source>
        <dbReference type="ARBA" id="ARBA00023268"/>
    </source>
</evidence>
<dbReference type="InterPro" id="IPR006180">
    <property type="entry name" value="3-OHacyl-CoA_DH_CS"/>
</dbReference>
<dbReference type="EC" id="4.2.1.17" evidence="4"/>
<dbReference type="InterPro" id="IPR008927">
    <property type="entry name" value="6-PGluconate_DH-like_C_sf"/>
</dbReference>
<keyword evidence="8" id="KW-0520">NAD</keyword>
<evidence type="ECO:0000256" key="8">
    <source>
        <dbReference type="ARBA" id="ARBA00023027"/>
    </source>
</evidence>
<dbReference type="InterPro" id="IPR006176">
    <property type="entry name" value="3-OHacyl-CoA_DH_NAD-bd"/>
</dbReference>
<dbReference type="FunFam" id="3.40.50.720:FF:000009">
    <property type="entry name" value="Fatty oxidation complex, alpha subunit"/>
    <property type="match status" value="1"/>
</dbReference>
<dbReference type="RefSeq" id="WP_172166788.1">
    <property type="nucleotide sequence ID" value="NZ_WOEZ01000092.1"/>
</dbReference>
<dbReference type="SUPFAM" id="SSF48179">
    <property type="entry name" value="6-phosphogluconate dehydrogenase C-terminal domain-like"/>
    <property type="match status" value="2"/>
</dbReference>
<dbReference type="Gene3D" id="3.40.50.720">
    <property type="entry name" value="NAD(P)-binding Rossmann-like Domain"/>
    <property type="match status" value="1"/>
</dbReference>
<reference evidence="16 17" key="1">
    <citation type="submission" date="2019-11" db="EMBL/GenBank/DDBJ databases">
        <title>Metabolism of dissolved organic matter in forest soils.</title>
        <authorList>
            <person name="Cyle K.T."/>
            <person name="Wilhelm R.C."/>
            <person name="Martinez C.E."/>
        </authorList>
    </citation>
    <scope>NUCLEOTIDE SEQUENCE [LARGE SCALE GENOMIC DNA]</scope>
    <source>
        <strain evidence="16 17">5N</strain>
    </source>
</reference>
<organism evidence="16 17">
    <name type="scientific">Paraburkholderia elongata</name>
    <dbReference type="NCBI Taxonomy" id="2675747"/>
    <lineage>
        <taxon>Bacteria</taxon>
        <taxon>Pseudomonadati</taxon>
        <taxon>Pseudomonadota</taxon>
        <taxon>Betaproteobacteria</taxon>
        <taxon>Burkholderiales</taxon>
        <taxon>Burkholderiaceae</taxon>
        <taxon>Paraburkholderia</taxon>
    </lineage>
</organism>
<evidence type="ECO:0000256" key="2">
    <source>
        <dbReference type="ARBA" id="ARBA00007005"/>
    </source>
</evidence>
<sequence length="719" mass="76840">MIWEGKILCLTRLEDGVAELCFDRRGQTVNVLDRAALEELEAALDALYAADDIRGLIVTSAKDSFIVGADIFEFSRTFCLPEAELRAWDAACSAIFTRLEDVPFPSVSAINGAALGGGLELALTSDFRVAATTAQVGLPEVGLGIVPGFGGTVRLPRIAGAVVALDWIVGAGTRTIAVAREAGVVDVVCELPSLRSTALSCLREAIGRPDAWMARRRARLAPCEVSNDALERAKTAAKRYGRHFPAAAAAVDLIGDAASLAREGALELEADTFASLAKTQAAASLTGIFINEQALKKKSRDAARVAHSVRRAAVLGAGIMGGGIAYQSALRGTPIIMKDIAPTALDLGMSEAGKLLGKQVGSGRMSGDAARKVQQSIVPTLDFDGFDGVDLVIEAVVEKLGVKHDMLAEVEQRIPEDAVLVSNTSSLSIAELSTALARPERFAGMHFFNPVPQMPLVEVIRAPRTSPQTIATVVSFARSMGKTPVVVSDCPGFLVNRILTAYIMGFLLLVHDGGDFVAIDTAMEAFGWPMGPAYLQDVVGMDTASHVIDVISDGYRDRMNFSGRHAVKLMAGAGRLGQKSGLGFYRYEPDEKGRMRKLPADETHALLVSAQSNGVRDFPVEEIIQRMMLPMIIEAARCLEEGVAESPGDIDMSLVLGVGFPRHLGGALRYADTLGARWIVEACERLAPLGPLYEPSPRLRSMAERNGRFFDDADGRLEH</sequence>
<dbReference type="PANTHER" id="PTHR43612">
    <property type="entry name" value="TRIFUNCTIONAL ENZYME SUBUNIT ALPHA"/>
    <property type="match status" value="1"/>
</dbReference>
<dbReference type="NCBIfam" id="NF008727">
    <property type="entry name" value="PRK11730.1"/>
    <property type="match status" value="1"/>
</dbReference>
<dbReference type="PANTHER" id="PTHR43612:SF3">
    <property type="entry name" value="TRIFUNCTIONAL ENZYME SUBUNIT ALPHA, MITOCHONDRIAL"/>
    <property type="match status" value="1"/>
</dbReference>
<dbReference type="InterPro" id="IPR029045">
    <property type="entry name" value="ClpP/crotonase-like_dom_sf"/>
</dbReference>
<dbReference type="EMBL" id="WOEZ01000092">
    <property type="protein sequence ID" value="NPT56416.1"/>
    <property type="molecule type" value="Genomic_DNA"/>
</dbReference>
<protein>
    <recommendedName>
        <fullName evidence="4">enoyl-CoA hydratase</fullName>
        <ecNumber evidence="4">4.2.1.17</ecNumber>
    </recommendedName>
</protein>
<comment type="pathway">
    <text evidence="1">Lipid metabolism; fatty acid beta-oxidation.</text>
</comment>
<evidence type="ECO:0000256" key="12">
    <source>
        <dbReference type="ARBA" id="ARBA00049556"/>
    </source>
</evidence>
<keyword evidence="17" id="KW-1185">Reference proteome</keyword>
<proteinExistence type="inferred from homology"/>
<evidence type="ECO:0000313" key="16">
    <source>
        <dbReference type="EMBL" id="NPT56416.1"/>
    </source>
</evidence>
<dbReference type="Gene3D" id="3.90.226.10">
    <property type="entry name" value="2-enoyl-CoA Hydratase, Chain A, domain 1"/>
    <property type="match status" value="1"/>
</dbReference>
<keyword evidence="11" id="KW-0511">Multifunctional enzyme</keyword>
<comment type="catalytic activity">
    <reaction evidence="12">
        <text>a (3S)-3-hydroxyacyl-CoA + NAD(+) = a 3-oxoacyl-CoA + NADH + H(+)</text>
        <dbReference type="Rhea" id="RHEA:22432"/>
        <dbReference type="ChEBI" id="CHEBI:15378"/>
        <dbReference type="ChEBI" id="CHEBI:57318"/>
        <dbReference type="ChEBI" id="CHEBI:57540"/>
        <dbReference type="ChEBI" id="CHEBI:57945"/>
        <dbReference type="ChEBI" id="CHEBI:90726"/>
        <dbReference type="EC" id="1.1.1.35"/>
    </reaction>
</comment>
<evidence type="ECO:0000259" key="15">
    <source>
        <dbReference type="Pfam" id="PF02737"/>
    </source>
</evidence>
<dbReference type="AlphaFoldDB" id="A0A972NP04"/>
<evidence type="ECO:0000256" key="5">
    <source>
        <dbReference type="ARBA" id="ARBA00022832"/>
    </source>
</evidence>
<evidence type="ECO:0000256" key="9">
    <source>
        <dbReference type="ARBA" id="ARBA00023098"/>
    </source>
</evidence>
<evidence type="ECO:0000256" key="7">
    <source>
        <dbReference type="ARBA" id="ARBA00023002"/>
    </source>
</evidence>
<name>A0A972NP04_9BURK</name>
<keyword evidence="6" id="KW-0442">Lipid degradation</keyword>
<comment type="similarity">
    <text evidence="2">In the central section; belongs to the 3-hydroxyacyl-CoA dehydrogenase family.</text>
</comment>
<dbReference type="InterPro" id="IPR006108">
    <property type="entry name" value="3HC_DH_C"/>
</dbReference>
<dbReference type="Pfam" id="PF02737">
    <property type="entry name" value="3HCDH_N"/>
    <property type="match status" value="1"/>
</dbReference>
<evidence type="ECO:0000313" key="17">
    <source>
        <dbReference type="Proteomes" id="UP000655523"/>
    </source>
</evidence>
<dbReference type="InterPro" id="IPR050136">
    <property type="entry name" value="FA_oxidation_alpha_subunit"/>
</dbReference>
<keyword evidence="7" id="KW-0560">Oxidoreductase</keyword>
<dbReference type="SUPFAM" id="SSF52096">
    <property type="entry name" value="ClpP/crotonase"/>
    <property type="match status" value="1"/>
</dbReference>
<dbReference type="Proteomes" id="UP000655523">
    <property type="component" value="Unassembled WGS sequence"/>
</dbReference>
<comment type="similarity">
    <text evidence="3">In the N-terminal section; belongs to the enoyl-CoA hydratase/isomerase family.</text>
</comment>
<dbReference type="InterPro" id="IPR036291">
    <property type="entry name" value="NAD(P)-bd_dom_sf"/>
</dbReference>
<feature type="domain" description="3-hydroxyacyl-CoA dehydrogenase C-terminal" evidence="14">
    <location>
        <begin position="492"/>
        <end position="587"/>
    </location>
</feature>
<dbReference type="GO" id="GO:0070403">
    <property type="term" value="F:NAD+ binding"/>
    <property type="evidence" value="ECO:0007669"/>
    <property type="project" value="InterPro"/>
</dbReference>
<evidence type="ECO:0000256" key="6">
    <source>
        <dbReference type="ARBA" id="ARBA00022963"/>
    </source>
</evidence>
<dbReference type="Pfam" id="PF00725">
    <property type="entry name" value="3HCDH"/>
    <property type="match status" value="2"/>
</dbReference>
<dbReference type="InterPro" id="IPR018376">
    <property type="entry name" value="Enoyl-CoA_hyd/isom_CS"/>
</dbReference>
<keyword evidence="9" id="KW-0443">Lipid metabolism</keyword>
<dbReference type="InterPro" id="IPR001753">
    <property type="entry name" value="Enoyl-CoA_hydra/iso"/>
</dbReference>
<dbReference type="Gene3D" id="1.10.1040.50">
    <property type="match status" value="1"/>
</dbReference>
<evidence type="ECO:0000256" key="4">
    <source>
        <dbReference type="ARBA" id="ARBA00012076"/>
    </source>
</evidence>
<evidence type="ECO:0000259" key="14">
    <source>
        <dbReference type="Pfam" id="PF00725"/>
    </source>
</evidence>
<evidence type="ECO:0000256" key="13">
    <source>
        <dbReference type="RuleBase" id="RU003707"/>
    </source>
</evidence>
<feature type="domain" description="3-hydroxyacyl-CoA dehydrogenase C-terminal" evidence="14">
    <location>
        <begin position="623"/>
        <end position="705"/>
    </location>
</feature>
<accession>A0A972NP04</accession>
<dbReference type="GO" id="GO:0004300">
    <property type="term" value="F:enoyl-CoA hydratase activity"/>
    <property type="evidence" value="ECO:0007669"/>
    <property type="project" value="UniProtKB-EC"/>
</dbReference>
<dbReference type="GO" id="GO:0016509">
    <property type="term" value="F:long-chain (3S)-3-hydroxyacyl-CoA dehydrogenase (NAD+) activity"/>
    <property type="evidence" value="ECO:0007669"/>
    <property type="project" value="TreeGrafter"/>
</dbReference>
<evidence type="ECO:0000256" key="3">
    <source>
        <dbReference type="ARBA" id="ARBA00008750"/>
    </source>
</evidence>
<evidence type="ECO:0000256" key="10">
    <source>
        <dbReference type="ARBA" id="ARBA00023239"/>
    </source>
</evidence>
<dbReference type="CDD" id="cd06558">
    <property type="entry name" value="crotonase-like"/>
    <property type="match status" value="1"/>
</dbReference>
<feature type="domain" description="3-hydroxyacyl-CoA dehydrogenase NAD binding" evidence="15">
    <location>
        <begin position="312"/>
        <end position="490"/>
    </location>
</feature>
<keyword evidence="5" id="KW-0276">Fatty acid metabolism</keyword>
<dbReference type="Pfam" id="PF00378">
    <property type="entry name" value="ECH_1"/>
    <property type="match status" value="1"/>
</dbReference>
<dbReference type="PROSITE" id="PS00067">
    <property type="entry name" value="3HCDH"/>
    <property type="match status" value="1"/>
</dbReference>
<evidence type="ECO:0000256" key="1">
    <source>
        <dbReference type="ARBA" id="ARBA00005005"/>
    </source>
</evidence>